<dbReference type="AlphaFoldDB" id="A0AAQ3RFF1"/>
<reference evidence="1 2" key="1">
    <citation type="journal article" date="2023" name="Life. Sci Alliance">
        <title>Evolutionary insights into 3D genome organization and epigenetic landscape of Vigna mungo.</title>
        <authorList>
            <person name="Junaid A."/>
            <person name="Singh B."/>
            <person name="Bhatia S."/>
        </authorList>
    </citation>
    <scope>NUCLEOTIDE SEQUENCE [LARGE SCALE GENOMIC DNA]</scope>
    <source>
        <strain evidence="1">Urdbean</strain>
    </source>
</reference>
<name>A0AAQ3RFF1_VIGMU</name>
<organism evidence="1 2">
    <name type="scientific">Vigna mungo</name>
    <name type="common">Black gram</name>
    <name type="synonym">Phaseolus mungo</name>
    <dbReference type="NCBI Taxonomy" id="3915"/>
    <lineage>
        <taxon>Eukaryota</taxon>
        <taxon>Viridiplantae</taxon>
        <taxon>Streptophyta</taxon>
        <taxon>Embryophyta</taxon>
        <taxon>Tracheophyta</taxon>
        <taxon>Spermatophyta</taxon>
        <taxon>Magnoliopsida</taxon>
        <taxon>eudicotyledons</taxon>
        <taxon>Gunneridae</taxon>
        <taxon>Pentapetalae</taxon>
        <taxon>rosids</taxon>
        <taxon>fabids</taxon>
        <taxon>Fabales</taxon>
        <taxon>Fabaceae</taxon>
        <taxon>Papilionoideae</taxon>
        <taxon>50 kb inversion clade</taxon>
        <taxon>NPAAA clade</taxon>
        <taxon>indigoferoid/millettioid clade</taxon>
        <taxon>Phaseoleae</taxon>
        <taxon>Vigna</taxon>
    </lineage>
</organism>
<accession>A0AAQ3RFF1</accession>
<sequence length="149" mass="17312">MGGTISKKELPNRKLWKYFSLRNISLHPKSLSSIERFLELRKEIEKLLLSIDRDSTNFVWADAASRGSFLEKFPEIVGELIERKEFMSATNRKKTDERLDGLERMLDEITSFFKTSTPQVARICEIFTSTDHYADECLNLEETTVEEPS</sequence>
<keyword evidence="2" id="KW-1185">Reference proteome</keyword>
<dbReference type="EMBL" id="CP144690">
    <property type="protein sequence ID" value="WVY90747.1"/>
    <property type="molecule type" value="Genomic_DNA"/>
</dbReference>
<protein>
    <submittedName>
        <fullName evidence="1">Uncharacterized protein</fullName>
    </submittedName>
</protein>
<evidence type="ECO:0000313" key="1">
    <source>
        <dbReference type="EMBL" id="WVY90747.1"/>
    </source>
</evidence>
<gene>
    <name evidence="1" type="ORF">V8G54_036261</name>
</gene>
<evidence type="ECO:0000313" key="2">
    <source>
        <dbReference type="Proteomes" id="UP001374535"/>
    </source>
</evidence>
<proteinExistence type="predicted"/>
<dbReference type="Proteomes" id="UP001374535">
    <property type="component" value="Chromosome 11"/>
</dbReference>